<sequence>MHNNKSSAKGKSQELRGGLGLKGTFWQMRIRPSSPSYISNFRLSEGQALGEETTTLEGRSSQEGYPKIMCLPWDTCAFHK</sequence>
<evidence type="ECO:0000313" key="1">
    <source>
        <dbReference type="EMBL" id="VVA37285.1"/>
    </source>
</evidence>
<accession>A0A5E4GBL1</accession>
<organism evidence="1 2">
    <name type="scientific">Prunus dulcis</name>
    <name type="common">Almond</name>
    <name type="synonym">Amygdalus dulcis</name>
    <dbReference type="NCBI Taxonomy" id="3755"/>
    <lineage>
        <taxon>Eukaryota</taxon>
        <taxon>Viridiplantae</taxon>
        <taxon>Streptophyta</taxon>
        <taxon>Embryophyta</taxon>
        <taxon>Tracheophyta</taxon>
        <taxon>Spermatophyta</taxon>
        <taxon>Magnoliopsida</taxon>
        <taxon>eudicotyledons</taxon>
        <taxon>Gunneridae</taxon>
        <taxon>Pentapetalae</taxon>
        <taxon>rosids</taxon>
        <taxon>fabids</taxon>
        <taxon>Rosales</taxon>
        <taxon>Rosaceae</taxon>
        <taxon>Amygdaloideae</taxon>
        <taxon>Amygdaleae</taxon>
        <taxon>Prunus</taxon>
    </lineage>
</organism>
<gene>
    <name evidence="1" type="ORF">ALMOND_2B012768</name>
</gene>
<dbReference type="EMBL" id="CABIKO010000523">
    <property type="protein sequence ID" value="VVA37285.1"/>
    <property type="molecule type" value="Genomic_DNA"/>
</dbReference>
<evidence type="ECO:0000313" key="2">
    <source>
        <dbReference type="Proteomes" id="UP000327085"/>
    </source>
</evidence>
<dbReference type="Gramene" id="VVA37285">
    <property type="protein sequence ID" value="VVA37285"/>
    <property type="gene ID" value="Prudul26B012768"/>
</dbReference>
<name>A0A5E4GBL1_PRUDU</name>
<dbReference type="Proteomes" id="UP000327085">
    <property type="component" value="Chromosome 6"/>
</dbReference>
<protein>
    <submittedName>
        <fullName evidence="1">Uncharacterized protein</fullName>
    </submittedName>
</protein>
<dbReference type="InParanoid" id="A0A5E4GBL1"/>
<dbReference type="AlphaFoldDB" id="A0A5E4GBL1"/>
<proteinExistence type="predicted"/>
<reference evidence="2" key="1">
    <citation type="journal article" date="2020" name="Plant J.">
        <title>Transposons played a major role in the diversification between the closely related almond and peach genomes: results from the almond genome sequence.</title>
        <authorList>
            <person name="Alioto T."/>
            <person name="Alexiou K.G."/>
            <person name="Bardil A."/>
            <person name="Barteri F."/>
            <person name="Castanera R."/>
            <person name="Cruz F."/>
            <person name="Dhingra A."/>
            <person name="Duval H."/>
            <person name="Fernandez I Marti A."/>
            <person name="Frias L."/>
            <person name="Galan B."/>
            <person name="Garcia J.L."/>
            <person name="Howad W."/>
            <person name="Gomez-Garrido J."/>
            <person name="Gut M."/>
            <person name="Julca I."/>
            <person name="Morata J."/>
            <person name="Puigdomenech P."/>
            <person name="Ribeca P."/>
            <person name="Rubio Cabetas M.J."/>
            <person name="Vlasova A."/>
            <person name="Wirthensohn M."/>
            <person name="Garcia-Mas J."/>
            <person name="Gabaldon T."/>
            <person name="Casacuberta J.M."/>
            <person name="Arus P."/>
        </authorList>
    </citation>
    <scope>NUCLEOTIDE SEQUENCE [LARGE SCALE GENOMIC DNA]</scope>
    <source>
        <strain evidence="2">cv. Texas</strain>
    </source>
</reference>